<evidence type="ECO:0000313" key="2">
    <source>
        <dbReference type="EMBL" id="CAG7816745.1"/>
    </source>
</evidence>
<dbReference type="AlphaFoldDB" id="A0A8J2PII2"/>
<dbReference type="Proteomes" id="UP000708208">
    <property type="component" value="Unassembled WGS sequence"/>
</dbReference>
<feature type="compositionally biased region" description="Acidic residues" evidence="1">
    <location>
        <begin position="71"/>
        <end position="82"/>
    </location>
</feature>
<feature type="compositionally biased region" description="Basic and acidic residues" evidence="1">
    <location>
        <begin position="60"/>
        <end position="70"/>
    </location>
</feature>
<feature type="non-terminal residue" evidence="2">
    <location>
        <position position="117"/>
    </location>
</feature>
<reference evidence="2" key="1">
    <citation type="submission" date="2021-06" db="EMBL/GenBank/DDBJ databases">
        <authorList>
            <person name="Hodson N. C."/>
            <person name="Mongue J. A."/>
            <person name="Jaron S. K."/>
        </authorList>
    </citation>
    <scope>NUCLEOTIDE SEQUENCE</scope>
</reference>
<proteinExistence type="predicted"/>
<feature type="region of interest" description="Disordered" evidence="1">
    <location>
        <begin position="59"/>
        <end position="82"/>
    </location>
</feature>
<accession>A0A8J2PII2</accession>
<gene>
    <name evidence="2" type="ORF">AFUS01_LOCUS27347</name>
</gene>
<organism evidence="2 3">
    <name type="scientific">Allacma fusca</name>
    <dbReference type="NCBI Taxonomy" id="39272"/>
    <lineage>
        <taxon>Eukaryota</taxon>
        <taxon>Metazoa</taxon>
        <taxon>Ecdysozoa</taxon>
        <taxon>Arthropoda</taxon>
        <taxon>Hexapoda</taxon>
        <taxon>Collembola</taxon>
        <taxon>Symphypleona</taxon>
        <taxon>Sminthuridae</taxon>
        <taxon>Allacma</taxon>
    </lineage>
</organism>
<protein>
    <submittedName>
        <fullName evidence="2">Uncharacterized protein</fullName>
    </submittedName>
</protein>
<sequence length="117" mass="13720">MESSKSKYFYPLDIDVRDFLCTLTPENGLNINCSLNVNSSPETHKDRFDEELQAEFVNGFEDKSEQQYEDKLDDESDEQLDECEGQSVQEIEGRYEEQQRTNYEELMDVDTDSYCLS</sequence>
<name>A0A8J2PII2_9HEXA</name>
<evidence type="ECO:0000256" key="1">
    <source>
        <dbReference type="SAM" id="MobiDB-lite"/>
    </source>
</evidence>
<comment type="caution">
    <text evidence="2">The sequence shown here is derived from an EMBL/GenBank/DDBJ whole genome shotgun (WGS) entry which is preliminary data.</text>
</comment>
<keyword evidence="3" id="KW-1185">Reference proteome</keyword>
<dbReference type="EMBL" id="CAJVCH010377363">
    <property type="protein sequence ID" value="CAG7816745.1"/>
    <property type="molecule type" value="Genomic_DNA"/>
</dbReference>
<evidence type="ECO:0000313" key="3">
    <source>
        <dbReference type="Proteomes" id="UP000708208"/>
    </source>
</evidence>